<gene>
    <name evidence="1" type="ORF">Gohar_021537</name>
</gene>
<dbReference type="EMBL" id="JABFAD010326952">
    <property type="protein sequence ID" value="MBA0818946.1"/>
    <property type="molecule type" value="Genomic_DNA"/>
</dbReference>
<organism evidence="1 2">
    <name type="scientific">Gossypium harknessii</name>
    <dbReference type="NCBI Taxonomy" id="34285"/>
    <lineage>
        <taxon>Eukaryota</taxon>
        <taxon>Viridiplantae</taxon>
        <taxon>Streptophyta</taxon>
        <taxon>Embryophyta</taxon>
        <taxon>Tracheophyta</taxon>
        <taxon>Spermatophyta</taxon>
        <taxon>Magnoliopsida</taxon>
        <taxon>eudicotyledons</taxon>
        <taxon>Gunneridae</taxon>
        <taxon>Pentapetalae</taxon>
        <taxon>rosids</taxon>
        <taxon>malvids</taxon>
        <taxon>Malvales</taxon>
        <taxon>Malvaceae</taxon>
        <taxon>Malvoideae</taxon>
        <taxon>Gossypium</taxon>
    </lineage>
</organism>
<dbReference type="OrthoDB" id="984565at2759"/>
<proteinExistence type="predicted"/>
<comment type="caution">
    <text evidence="1">The sequence shown here is derived from an EMBL/GenBank/DDBJ whole genome shotgun (WGS) entry which is preliminary data.</text>
</comment>
<dbReference type="Proteomes" id="UP000593560">
    <property type="component" value="Unassembled WGS sequence"/>
</dbReference>
<evidence type="ECO:0000313" key="1">
    <source>
        <dbReference type="EMBL" id="MBA0818946.1"/>
    </source>
</evidence>
<evidence type="ECO:0000313" key="2">
    <source>
        <dbReference type="Proteomes" id="UP000593560"/>
    </source>
</evidence>
<accession>A0A7J9I9Z5</accession>
<name>A0A7J9I9Z5_9ROSI</name>
<reference evidence="1 2" key="1">
    <citation type="journal article" date="2019" name="Genome Biol. Evol.">
        <title>Insights into the evolution of the New World diploid cottons (Gossypium, subgenus Houzingenia) based on genome sequencing.</title>
        <authorList>
            <person name="Grover C.E."/>
            <person name="Arick M.A. 2nd"/>
            <person name="Thrash A."/>
            <person name="Conover J.L."/>
            <person name="Sanders W.S."/>
            <person name="Peterson D.G."/>
            <person name="Frelichowski J.E."/>
            <person name="Scheffler J.A."/>
            <person name="Scheffler B.E."/>
            <person name="Wendel J.F."/>
        </authorList>
    </citation>
    <scope>NUCLEOTIDE SEQUENCE [LARGE SCALE GENOMIC DNA]</scope>
    <source>
        <strain evidence="1">0</strain>
        <tissue evidence="1">Leaf</tissue>
    </source>
</reference>
<protein>
    <submittedName>
        <fullName evidence="1">Uncharacterized protein</fullName>
    </submittedName>
</protein>
<sequence>MEEADQIMSLPIPTTDQSDKVVLFSENSGIYFSKLDV</sequence>
<keyword evidence="2" id="KW-1185">Reference proteome</keyword>
<dbReference type="AlphaFoldDB" id="A0A7J9I9Z5"/>